<dbReference type="InterPro" id="IPR020103">
    <property type="entry name" value="PsdUridine_synth_cat_dom_sf"/>
</dbReference>
<dbReference type="EMBL" id="UINC01008502">
    <property type="protein sequence ID" value="SVA38240.1"/>
    <property type="molecule type" value="Genomic_DNA"/>
</dbReference>
<feature type="domain" description="Pseudouridine synthase RsuA/RluA-like" evidence="2">
    <location>
        <begin position="30"/>
        <end position="188"/>
    </location>
</feature>
<name>A0A381VD05_9ZZZZ</name>
<dbReference type="Pfam" id="PF00849">
    <property type="entry name" value="PseudoU_synth_2"/>
    <property type="match status" value="1"/>
</dbReference>
<dbReference type="GO" id="GO:0003723">
    <property type="term" value="F:RNA binding"/>
    <property type="evidence" value="ECO:0007669"/>
    <property type="project" value="InterPro"/>
</dbReference>
<feature type="non-terminal residue" evidence="3">
    <location>
        <position position="1"/>
    </location>
</feature>
<dbReference type="CDD" id="cd02869">
    <property type="entry name" value="PseudoU_synth_RluA_like"/>
    <property type="match status" value="1"/>
</dbReference>
<sequence length="276" mass="31026">VGSGGKSVIRLFTPDESHSWVFPILLEDEHYLALDKMTHMAVSHSPAFPDRPSLSNLIQHAIATQARWVTKRDIRHLGFAYRIDFETSGIALFCKNNEARQKIGDLLGANEEQREFHCLVHGAPGEESFEVDAKIGWVPGRPEIMQAGKQGKQARTRFDIVERFAGVTLLKCLPDTDRKQQIRAHLQHTGLPPVGDAGYGGQLLMLSKIKRNYRPRRDGTEQPLIDRTALHYSKLNFTHPMTSEPVGIESPLAKDMQVALKYLRKYAPARDGSHDS</sequence>
<dbReference type="GO" id="GO:0009982">
    <property type="term" value="F:pseudouridine synthase activity"/>
    <property type="evidence" value="ECO:0007669"/>
    <property type="project" value="InterPro"/>
</dbReference>
<reference evidence="3" key="1">
    <citation type="submission" date="2018-05" db="EMBL/GenBank/DDBJ databases">
        <authorList>
            <person name="Lanie J.A."/>
            <person name="Ng W.-L."/>
            <person name="Kazmierczak K.M."/>
            <person name="Andrzejewski T.M."/>
            <person name="Davidsen T.M."/>
            <person name="Wayne K.J."/>
            <person name="Tettelin H."/>
            <person name="Glass J.I."/>
            <person name="Rusch D."/>
            <person name="Podicherti R."/>
            <person name="Tsui H.-C.T."/>
            <person name="Winkler M.E."/>
        </authorList>
    </citation>
    <scope>NUCLEOTIDE SEQUENCE</scope>
</reference>
<dbReference type="PANTHER" id="PTHR21600">
    <property type="entry name" value="MITOCHONDRIAL RNA PSEUDOURIDINE SYNTHASE"/>
    <property type="match status" value="1"/>
</dbReference>
<accession>A0A381VD05</accession>
<evidence type="ECO:0000256" key="1">
    <source>
        <dbReference type="ARBA" id="ARBA00010876"/>
    </source>
</evidence>
<comment type="similarity">
    <text evidence="1">Belongs to the pseudouridine synthase RluA family.</text>
</comment>
<dbReference type="AlphaFoldDB" id="A0A381VD05"/>
<dbReference type="PANTHER" id="PTHR21600:SF87">
    <property type="entry name" value="RNA PSEUDOURIDYLATE SYNTHASE DOMAIN-CONTAINING PROTEIN 1"/>
    <property type="match status" value="1"/>
</dbReference>
<protein>
    <recommendedName>
        <fullName evidence="2">Pseudouridine synthase RsuA/RluA-like domain-containing protein</fullName>
    </recommendedName>
</protein>
<organism evidence="3">
    <name type="scientific">marine metagenome</name>
    <dbReference type="NCBI Taxonomy" id="408172"/>
    <lineage>
        <taxon>unclassified sequences</taxon>
        <taxon>metagenomes</taxon>
        <taxon>ecological metagenomes</taxon>
    </lineage>
</organism>
<dbReference type="GO" id="GO:0000455">
    <property type="term" value="P:enzyme-directed rRNA pseudouridine synthesis"/>
    <property type="evidence" value="ECO:0007669"/>
    <property type="project" value="TreeGrafter"/>
</dbReference>
<evidence type="ECO:0000259" key="2">
    <source>
        <dbReference type="Pfam" id="PF00849"/>
    </source>
</evidence>
<dbReference type="InterPro" id="IPR050188">
    <property type="entry name" value="RluA_PseudoU_synthase"/>
</dbReference>
<gene>
    <name evidence="3" type="ORF">METZ01_LOCUS91094</name>
</gene>
<dbReference type="Gene3D" id="3.30.2350.10">
    <property type="entry name" value="Pseudouridine synthase"/>
    <property type="match status" value="1"/>
</dbReference>
<evidence type="ECO:0000313" key="3">
    <source>
        <dbReference type="EMBL" id="SVA38240.1"/>
    </source>
</evidence>
<dbReference type="SUPFAM" id="SSF55120">
    <property type="entry name" value="Pseudouridine synthase"/>
    <property type="match status" value="1"/>
</dbReference>
<proteinExistence type="inferred from homology"/>
<dbReference type="InterPro" id="IPR006145">
    <property type="entry name" value="PsdUridine_synth_RsuA/RluA"/>
</dbReference>